<reference evidence="3" key="1">
    <citation type="journal article" date="2017" name="Genome Biol.">
        <title>Comparative genomics reveals high biological diversity and specific adaptations in the industrially and medically important fungal genus Aspergillus.</title>
        <authorList>
            <person name="de Vries R.P."/>
            <person name="Riley R."/>
            <person name="Wiebenga A."/>
            <person name="Aguilar-Osorio G."/>
            <person name="Amillis S."/>
            <person name="Uchima C.A."/>
            <person name="Anderluh G."/>
            <person name="Asadollahi M."/>
            <person name="Askin M."/>
            <person name="Barry K."/>
            <person name="Battaglia E."/>
            <person name="Bayram O."/>
            <person name="Benocci T."/>
            <person name="Braus-Stromeyer S.A."/>
            <person name="Caldana C."/>
            <person name="Canovas D."/>
            <person name="Cerqueira G.C."/>
            <person name="Chen F."/>
            <person name="Chen W."/>
            <person name="Choi C."/>
            <person name="Clum A."/>
            <person name="Dos Santos R.A."/>
            <person name="Damasio A.R."/>
            <person name="Diallinas G."/>
            <person name="Emri T."/>
            <person name="Fekete E."/>
            <person name="Flipphi M."/>
            <person name="Freyberg S."/>
            <person name="Gallo A."/>
            <person name="Gournas C."/>
            <person name="Habgood R."/>
            <person name="Hainaut M."/>
            <person name="Harispe M.L."/>
            <person name="Henrissat B."/>
            <person name="Hilden K.S."/>
            <person name="Hope R."/>
            <person name="Hossain A."/>
            <person name="Karabika E."/>
            <person name="Karaffa L."/>
            <person name="Karanyi Z."/>
            <person name="Krasevec N."/>
            <person name="Kuo A."/>
            <person name="Kusch H."/>
            <person name="LaButti K."/>
            <person name="Lagendijk E.L."/>
            <person name="Lapidus A."/>
            <person name="Levasseur A."/>
            <person name="Lindquist E."/>
            <person name="Lipzen A."/>
            <person name="Logrieco A.F."/>
            <person name="MacCabe A."/>
            <person name="Maekelae M.R."/>
            <person name="Malavazi I."/>
            <person name="Melin P."/>
            <person name="Meyer V."/>
            <person name="Mielnichuk N."/>
            <person name="Miskei M."/>
            <person name="Molnar A.P."/>
            <person name="Mule G."/>
            <person name="Ngan C.Y."/>
            <person name="Orejas M."/>
            <person name="Orosz E."/>
            <person name="Ouedraogo J.P."/>
            <person name="Overkamp K.M."/>
            <person name="Park H.-S."/>
            <person name="Perrone G."/>
            <person name="Piumi F."/>
            <person name="Punt P.J."/>
            <person name="Ram A.F."/>
            <person name="Ramon A."/>
            <person name="Rauscher S."/>
            <person name="Record E."/>
            <person name="Riano-Pachon D.M."/>
            <person name="Robert V."/>
            <person name="Roehrig J."/>
            <person name="Ruller R."/>
            <person name="Salamov A."/>
            <person name="Salih N.S."/>
            <person name="Samson R.A."/>
            <person name="Sandor E."/>
            <person name="Sanguinetti M."/>
            <person name="Schuetze T."/>
            <person name="Sepcic K."/>
            <person name="Shelest E."/>
            <person name="Sherlock G."/>
            <person name="Sophianopoulou V."/>
            <person name="Squina F.M."/>
            <person name="Sun H."/>
            <person name="Susca A."/>
            <person name="Todd R.B."/>
            <person name="Tsang A."/>
            <person name="Unkles S.E."/>
            <person name="van de Wiele N."/>
            <person name="van Rossen-Uffink D."/>
            <person name="Oliveira J.V."/>
            <person name="Vesth T.C."/>
            <person name="Visser J."/>
            <person name="Yu J.-H."/>
            <person name="Zhou M."/>
            <person name="Andersen M.R."/>
            <person name="Archer D.B."/>
            <person name="Baker S.E."/>
            <person name="Benoit I."/>
            <person name="Brakhage A.A."/>
            <person name="Braus G.H."/>
            <person name="Fischer R."/>
            <person name="Frisvad J.C."/>
            <person name="Goldman G.H."/>
            <person name="Houbraken J."/>
            <person name="Oakley B."/>
            <person name="Pocsi I."/>
            <person name="Scazzocchio C."/>
            <person name="Seiboth B."/>
            <person name="vanKuyk P.A."/>
            <person name="Wortman J."/>
            <person name="Dyer P.S."/>
            <person name="Grigoriev I.V."/>
        </authorList>
    </citation>
    <scope>NUCLEOTIDE SEQUENCE [LARGE SCALE GENOMIC DNA]</scope>
    <source>
        <strain evidence="3">ITEM 5010</strain>
    </source>
</reference>
<gene>
    <name evidence="2" type="ORF">ASPCADRAFT_179729</name>
</gene>
<dbReference type="InterPro" id="IPR052400">
    <property type="entry name" value="Zn2-C6_fungal_TF"/>
</dbReference>
<dbReference type="OMA" id="KKEYLMH"/>
<feature type="compositionally biased region" description="Basic and acidic residues" evidence="1">
    <location>
        <begin position="248"/>
        <end position="257"/>
    </location>
</feature>
<evidence type="ECO:0000313" key="2">
    <source>
        <dbReference type="EMBL" id="OOF90095.1"/>
    </source>
</evidence>
<dbReference type="AlphaFoldDB" id="A0A1R3R6I3"/>
<accession>A0A1R3R6I3</accession>
<dbReference type="OrthoDB" id="3546279at2759"/>
<organism evidence="2 3">
    <name type="scientific">Aspergillus carbonarius (strain ITEM 5010)</name>
    <dbReference type="NCBI Taxonomy" id="602072"/>
    <lineage>
        <taxon>Eukaryota</taxon>
        <taxon>Fungi</taxon>
        <taxon>Dikarya</taxon>
        <taxon>Ascomycota</taxon>
        <taxon>Pezizomycotina</taxon>
        <taxon>Eurotiomycetes</taxon>
        <taxon>Eurotiomycetidae</taxon>
        <taxon>Eurotiales</taxon>
        <taxon>Aspergillaceae</taxon>
        <taxon>Aspergillus</taxon>
        <taxon>Aspergillus subgen. Circumdati</taxon>
    </lineage>
</organism>
<dbReference type="VEuPathDB" id="FungiDB:ASPCADRAFT_179729"/>
<dbReference type="EMBL" id="KV907593">
    <property type="protein sequence ID" value="OOF90095.1"/>
    <property type="molecule type" value="Genomic_DNA"/>
</dbReference>
<keyword evidence="3" id="KW-1185">Reference proteome</keyword>
<dbReference type="PANTHER" id="PTHR47657:SF10">
    <property type="entry name" value="ZN(II)2CYS6 TRANSCRIPTION FACTOR (EUROFUNG)"/>
    <property type="match status" value="1"/>
</dbReference>
<sequence>MADMRLLTRFIMRTSRAMSLEARRSQAWEHIIPDMVLKKEYLMHLVLALAGEHFLYEAHLPGVINDSQSALLPGGTHQTQLEYHRMIQHHQKGLEGFRQALSDISPATAEYVFCGAILIVANAFASLSVREHDLTNLGLSNGDDHQGPHIDWLHLVRGLTSVVGDHWYILKLGRLRSFLFYTYGTDDWKQAVPGMYPPRLHHAPRVYSVFAQGASQAISMLRSFATTLPTNNKTTTTTTTTPNQRSIHHPDDDHSSEIDEQYPYDHLNALDKLEIIYMRILYALQFSRSERHCPLSLDIQIDIEESAVTSWPQMVSSVFIAGLQPSEPPFTTAKTFSYIILAHFYTVSVLFKDIWYLNSGFRHEIKRICCLVNELESHELGALMAWPMAVVAES</sequence>
<feature type="compositionally biased region" description="Low complexity" evidence="1">
    <location>
        <begin position="229"/>
        <end position="243"/>
    </location>
</feature>
<proteinExistence type="predicted"/>
<feature type="region of interest" description="Disordered" evidence="1">
    <location>
        <begin position="229"/>
        <end position="258"/>
    </location>
</feature>
<protein>
    <recommendedName>
        <fullName evidence="4">Transcription factor domain-containing protein</fullName>
    </recommendedName>
</protein>
<evidence type="ECO:0000313" key="3">
    <source>
        <dbReference type="Proteomes" id="UP000188318"/>
    </source>
</evidence>
<evidence type="ECO:0000256" key="1">
    <source>
        <dbReference type="SAM" id="MobiDB-lite"/>
    </source>
</evidence>
<dbReference type="STRING" id="602072.A0A1R3R6I3"/>
<dbReference type="PANTHER" id="PTHR47657">
    <property type="entry name" value="STEROL REGULATORY ELEMENT-BINDING PROTEIN ECM22"/>
    <property type="match status" value="1"/>
</dbReference>
<name>A0A1R3R6I3_ASPC5</name>
<evidence type="ECO:0008006" key="4">
    <source>
        <dbReference type="Google" id="ProtNLM"/>
    </source>
</evidence>
<dbReference type="Proteomes" id="UP000188318">
    <property type="component" value="Unassembled WGS sequence"/>
</dbReference>
<dbReference type="GO" id="GO:0000981">
    <property type="term" value="F:DNA-binding transcription factor activity, RNA polymerase II-specific"/>
    <property type="evidence" value="ECO:0007669"/>
    <property type="project" value="TreeGrafter"/>
</dbReference>